<comment type="caution">
    <text evidence="2">The sequence shown here is derived from an EMBL/GenBank/DDBJ whole genome shotgun (WGS) entry which is preliminary data.</text>
</comment>
<keyword evidence="1" id="KW-0812">Transmembrane</keyword>
<keyword evidence="1" id="KW-1133">Transmembrane helix</keyword>
<dbReference type="PATRIC" id="fig|1195763.3.peg.1541"/>
<dbReference type="Proteomes" id="UP000036097">
    <property type="component" value="Unassembled WGS sequence"/>
</dbReference>
<evidence type="ECO:0000256" key="1">
    <source>
        <dbReference type="SAM" id="Phobius"/>
    </source>
</evidence>
<keyword evidence="1" id="KW-0472">Membrane</keyword>
<accession>A0A0J1H5F3</accession>
<protein>
    <submittedName>
        <fullName evidence="2">Membrane protein</fullName>
    </submittedName>
</protein>
<dbReference type="EMBL" id="LDOT01000007">
    <property type="protein sequence ID" value="KLV06936.1"/>
    <property type="molecule type" value="Genomic_DNA"/>
</dbReference>
<name>A0A0J1H5F3_9GAMM</name>
<keyword evidence="3" id="KW-1185">Reference proteome</keyword>
<feature type="transmembrane region" description="Helical" evidence="1">
    <location>
        <begin position="59"/>
        <end position="77"/>
    </location>
</feature>
<gene>
    <name evidence="2" type="ORF">ABT56_07210</name>
</gene>
<reference evidence="2 3" key="1">
    <citation type="submission" date="2015-05" db="EMBL/GenBank/DDBJ databases">
        <title>Photobacterium galathea sp. nov.</title>
        <authorList>
            <person name="Machado H."/>
            <person name="Gram L."/>
        </authorList>
    </citation>
    <scope>NUCLEOTIDE SEQUENCE [LARGE SCALE GENOMIC DNA]</scope>
    <source>
        <strain evidence="2 3">CGMCC 1.12159</strain>
    </source>
</reference>
<feature type="transmembrane region" description="Helical" evidence="1">
    <location>
        <begin position="6"/>
        <end position="24"/>
    </location>
</feature>
<feature type="transmembrane region" description="Helical" evidence="1">
    <location>
        <begin position="36"/>
        <end position="53"/>
    </location>
</feature>
<evidence type="ECO:0000313" key="3">
    <source>
        <dbReference type="Proteomes" id="UP000036097"/>
    </source>
</evidence>
<evidence type="ECO:0000313" key="2">
    <source>
        <dbReference type="EMBL" id="KLV06936.1"/>
    </source>
</evidence>
<sequence length="110" mass="12251">MQQDALIMLGAAWLLMTVVSYMLFHRGTDADKKRKLWPYFTTGSNVAIASVIAYMQPPIVYMVGIVLFMVPLTVLTIRSTKFCPSCASPNRSPFFTAPPKKCNVCQTALK</sequence>
<organism evidence="2 3">
    <name type="scientific">Photobacterium aquae</name>
    <dbReference type="NCBI Taxonomy" id="1195763"/>
    <lineage>
        <taxon>Bacteria</taxon>
        <taxon>Pseudomonadati</taxon>
        <taxon>Pseudomonadota</taxon>
        <taxon>Gammaproteobacteria</taxon>
        <taxon>Vibrionales</taxon>
        <taxon>Vibrionaceae</taxon>
        <taxon>Photobacterium</taxon>
    </lineage>
</organism>
<proteinExistence type="predicted"/>
<dbReference type="AlphaFoldDB" id="A0A0J1H5F3"/>